<dbReference type="EMBL" id="SHKO01000002">
    <property type="protein sequence ID" value="RZT94649.1"/>
    <property type="molecule type" value="Genomic_DNA"/>
</dbReference>
<dbReference type="RefSeq" id="WP_130304430.1">
    <property type="nucleotide sequence ID" value="NZ_SHKO01000002.1"/>
</dbReference>
<evidence type="ECO:0000313" key="5">
    <source>
        <dbReference type="EMBL" id="RZT94649.1"/>
    </source>
</evidence>
<evidence type="ECO:0000259" key="4">
    <source>
        <dbReference type="Pfam" id="PF00884"/>
    </source>
</evidence>
<dbReference type="Gene3D" id="3.40.720.10">
    <property type="entry name" value="Alkaline Phosphatase, subunit A"/>
    <property type="match status" value="1"/>
</dbReference>
<organism evidence="5 6">
    <name type="scientific">Advenella incenata</name>
    <dbReference type="NCBI Taxonomy" id="267800"/>
    <lineage>
        <taxon>Bacteria</taxon>
        <taxon>Pseudomonadati</taxon>
        <taxon>Pseudomonadota</taxon>
        <taxon>Betaproteobacteria</taxon>
        <taxon>Burkholderiales</taxon>
        <taxon>Alcaligenaceae</taxon>
    </lineage>
</organism>
<dbReference type="AlphaFoldDB" id="A0A4V6MEI2"/>
<dbReference type="Pfam" id="PF00884">
    <property type="entry name" value="Sulfatase"/>
    <property type="match status" value="1"/>
</dbReference>
<gene>
    <name evidence="5" type="ORF">EV681_3070</name>
</gene>
<sequence>MRDQPNILFVMMDQWPAKVMRAAGHPTILTPTLDQLARLGTRFSRAYSECPICIPARRTVMTGTTPRSHGDREFQPSLGMPDFPTVAQCFRDAGYQAFGVGKMHVHPQRDRMGFDDIWLAEEGRPQLGAIDDYDMYLADQGHAGAQFLHGMNNNDYLFRPWHLDERLHVTNWITRESARMIKRRDPGKPAFWHVSYTHPHPPLVPLEAYMNMYELDRVDLPLQAEWAAGELPPALSATRQYWPTEFKNHELQAIRRAYYALCTHIDHQLRVLIGTLREEQVLDNTVILICSDHGDMLGDFGLWAKRVFYEASAQVPMLVVGASGSNSVQANHVDNRLVGLQDVMPTLLSLAGLPIPSTVDGISMFGDTRRNILFGECRENVLATRMAHDGRFKLIWYPAGNHLQLFDLETDPAELVNLAGKNEFTQVQSRLERALMEHAWGIDNEWIVDGRLVGFSPPDAARNGDRHFGGQRGVHYPPPPLDDPARAVGSPG</sequence>
<feature type="region of interest" description="Disordered" evidence="3">
    <location>
        <begin position="462"/>
        <end position="492"/>
    </location>
</feature>
<evidence type="ECO:0000256" key="3">
    <source>
        <dbReference type="SAM" id="MobiDB-lite"/>
    </source>
</evidence>
<keyword evidence="6" id="KW-1185">Reference proteome</keyword>
<dbReference type="OrthoDB" id="9766107at2"/>
<evidence type="ECO:0000256" key="1">
    <source>
        <dbReference type="ARBA" id="ARBA00022723"/>
    </source>
</evidence>
<evidence type="ECO:0000313" key="6">
    <source>
        <dbReference type="Proteomes" id="UP000293398"/>
    </source>
</evidence>
<dbReference type="Proteomes" id="UP000293398">
    <property type="component" value="Unassembled WGS sequence"/>
</dbReference>
<dbReference type="PANTHER" id="PTHR45953:SF1">
    <property type="entry name" value="IDURONATE 2-SULFATASE"/>
    <property type="match status" value="1"/>
</dbReference>
<accession>A0A4V6MEI2</accession>
<name>A0A4V6MEI2_9BURK</name>
<dbReference type="PANTHER" id="PTHR45953">
    <property type="entry name" value="IDURONATE 2-SULFATASE"/>
    <property type="match status" value="1"/>
</dbReference>
<proteinExistence type="predicted"/>
<dbReference type="GO" id="GO:0005737">
    <property type="term" value="C:cytoplasm"/>
    <property type="evidence" value="ECO:0007669"/>
    <property type="project" value="TreeGrafter"/>
</dbReference>
<dbReference type="GO" id="GO:0008484">
    <property type="term" value="F:sulfuric ester hydrolase activity"/>
    <property type="evidence" value="ECO:0007669"/>
    <property type="project" value="TreeGrafter"/>
</dbReference>
<dbReference type="CDD" id="cd16022">
    <property type="entry name" value="sulfatase_like"/>
    <property type="match status" value="1"/>
</dbReference>
<dbReference type="InterPro" id="IPR000917">
    <property type="entry name" value="Sulfatase_N"/>
</dbReference>
<dbReference type="SUPFAM" id="SSF53649">
    <property type="entry name" value="Alkaline phosphatase-like"/>
    <property type="match status" value="1"/>
</dbReference>
<keyword evidence="1" id="KW-0479">Metal-binding</keyword>
<reference evidence="5 6" key="1">
    <citation type="submission" date="2019-02" db="EMBL/GenBank/DDBJ databases">
        <title>Genomic Encyclopedia of Type Strains, Phase IV (KMG-IV): sequencing the most valuable type-strain genomes for metagenomic binning, comparative biology and taxonomic classification.</title>
        <authorList>
            <person name="Goeker M."/>
        </authorList>
    </citation>
    <scope>NUCLEOTIDE SEQUENCE [LARGE SCALE GENOMIC DNA]</scope>
    <source>
        <strain evidence="5 6">DSM 23814</strain>
    </source>
</reference>
<feature type="domain" description="Sulfatase N-terminal" evidence="4">
    <location>
        <begin position="5"/>
        <end position="352"/>
    </location>
</feature>
<protein>
    <submittedName>
        <fullName evidence="5">Arylsulfatase A-like enzyme</fullName>
    </submittedName>
</protein>
<keyword evidence="2" id="KW-0378">Hydrolase</keyword>
<comment type="caution">
    <text evidence="5">The sequence shown here is derived from an EMBL/GenBank/DDBJ whole genome shotgun (WGS) entry which is preliminary data.</text>
</comment>
<dbReference type="InterPro" id="IPR017850">
    <property type="entry name" value="Alkaline_phosphatase_core_sf"/>
</dbReference>
<evidence type="ECO:0000256" key="2">
    <source>
        <dbReference type="ARBA" id="ARBA00022801"/>
    </source>
</evidence>
<dbReference type="GO" id="GO:0046872">
    <property type="term" value="F:metal ion binding"/>
    <property type="evidence" value="ECO:0007669"/>
    <property type="project" value="UniProtKB-KW"/>
</dbReference>